<accession>A0A167WN55</accession>
<name>A0A167WN55_9AGAM</name>
<sequence>MAMMQPGGLSAMSSSPGASTPAANPSSTSTAGAPAQSSSAPAGPAPIGPYQSTRLPLAPQGFPSSSINISVNGTSAAPVPFLGFNQLGGMSHASHVNQQRLASAQATLPRAPSLQARRARSSRPRGPAIHPPSLPVARKPSVANSCMTEVFHPDGSAVPAARVTVKVYPPQAHQDILYLYRLM</sequence>
<feature type="compositionally biased region" description="Low complexity" evidence="1">
    <location>
        <begin position="1"/>
        <end position="42"/>
    </location>
</feature>
<dbReference type="Proteomes" id="UP000076532">
    <property type="component" value="Unassembled WGS sequence"/>
</dbReference>
<feature type="region of interest" description="Disordered" evidence="1">
    <location>
        <begin position="95"/>
        <end position="137"/>
    </location>
</feature>
<organism evidence="2 3">
    <name type="scientific">Athelia psychrophila</name>
    <dbReference type="NCBI Taxonomy" id="1759441"/>
    <lineage>
        <taxon>Eukaryota</taxon>
        <taxon>Fungi</taxon>
        <taxon>Dikarya</taxon>
        <taxon>Basidiomycota</taxon>
        <taxon>Agaricomycotina</taxon>
        <taxon>Agaricomycetes</taxon>
        <taxon>Agaricomycetidae</taxon>
        <taxon>Atheliales</taxon>
        <taxon>Atheliaceae</taxon>
        <taxon>Athelia</taxon>
    </lineage>
</organism>
<feature type="region of interest" description="Disordered" evidence="1">
    <location>
        <begin position="1"/>
        <end position="59"/>
    </location>
</feature>
<keyword evidence="3" id="KW-1185">Reference proteome</keyword>
<evidence type="ECO:0000256" key="1">
    <source>
        <dbReference type="SAM" id="MobiDB-lite"/>
    </source>
</evidence>
<dbReference type="EMBL" id="KV417795">
    <property type="protein sequence ID" value="KZP06289.1"/>
    <property type="molecule type" value="Genomic_DNA"/>
</dbReference>
<protein>
    <submittedName>
        <fullName evidence="2">Uncharacterized protein</fullName>
    </submittedName>
</protein>
<dbReference type="AlphaFoldDB" id="A0A167WN55"/>
<feature type="compositionally biased region" description="Polar residues" evidence="1">
    <location>
        <begin position="95"/>
        <end position="106"/>
    </location>
</feature>
<gene>
    <name evidence="2" type="ORF">FIBSPDRAFT_902917</name>
</gene>
<proteinExistence type="predicted"/>
<evidence type="ECO:0000313" key="3">
    <source>
        <dbReference type="Proteomes" id="UP000076532"/>
    </source>
</evidence>
<reference evidence="2 3" key="1">
    <citation type="journal article" date="2016" name="Mol. Biol. Evol.">
        <title>Comparative Genomics of Early-Diverging Mushroom-Forming Fungi Provides Insights into the Origins of Lignocellulose Decay Capabilities.</title>
        <authorList>
            <person name="Nagy L.G."/>
            <person name="Riley R."/>
            <person name="Tritt A."/>
            <person name="Adam C."/>
            <person name="Daum C."/>
            <person name="Floudas D."/>
            <person name="Sun H."/>
            <person name="Yadav J.S."/>
            <person name="Pangilinan J."/>
            <person name="Larsson K.H."/>
            <person name="Matsuura K."/>
            <person name="Barry K."/>
            <person name="Labutti K."/>
            <person name="Kuo R."/>
            <person name="Ohm R.A."/>
            <person name="Bhattacharya S.S."/>
            <person name="Shirouzu T."/>
            <person name="Yoshinaga Y."/>
            <person name="Martin F.M."/>
            <person name="Grigoriev I.V."/>
            <person name="Hibbett D.S."/>
        </authorList>
    </citation>
    <scope>NUCLEOTIDE SEQUENCE [LARGE SCALE GENOMIC DNA]</scope>
    <source>
        <strain evidence="2 3">CBS 109695</strain>
    </source>
</reference>
<evidence type="ECO:0000313" key="2">
    <source>
        <dbReference type="EMBL" id="KZP06289.1"/>
    </source>
</evidence>